<feature type="compositionally biased region" description="Polar residues" evidence="2">
    <location>
        <begin position="128"/>
        <end position="140"/>
    </location>
</feature>
<dbReference type="Proteomes" id="UP001251528">
    <property type="component" value="Unassembled WGS sequence"/>
</dbReference>
<keyword evidence="6" id="KW-1185">Reference proteome</keyword>
<feature type="compositionally biased region" description="Polar residues" evidence="2">
    <location>
        <begin position="88"/>
        <end position="102"/>
    </location>
</feature>
<dbReference type="EMBL" id="JASWJB010000544">
    <property type="protein sequence ID" value="KAK2589835.1"/>
    <property type="molecule type" value="Genomic_DNA"/>
</dbReference>
<dbReference type="PANTHER" id="PTHR17178:SF0">
    <property type="entry name" value="SERGLYCIN"/>
    <property type="match status" value="1"/>
</dbReference>
<proteinExistence type="predicted"/>
<feature type="region of interest" description="Disordered" evidence="2">
    <location>
        <begin position="457"/>
        <end position="509"/>
    </location>
</feature>
<evidence type="ECO:0000259" key="4">
    <source>
        <dbReference type="PROSITE" id="PS50026"/>
    </source>
</evidence>
<dbReference type="CDD" id="cd00054">
    <property type="entry name" value="EGF_CA"/>
    <property type="match status" value="1"/>
</dbReference>
<name>A0AAJ0CB36_9HYPO</name>
<evidence type="ECO:0000256" key="1">
    <source>
        <dbReference type="PROSITE-ProRule" id="PRU00076"/>
    </source>
</evidence>
<protein>
    <recommendedName>
        <fullName evidence="4">EGF-like domain-containing protein</fullName>
    </recommendedName>
</protein>
<dbReference type="PANTHER" id="PTHR17178">
    <property type="entry name" value="SECRETORY GRANULE PROTEOGLYCAN CORE PROTEIN"/>
    <property type="match status" value="1"/>
</dbReference>
<organism evidence="5 6">
    <name type="scientific">Conoideocrella luteorostrata</name>
    <dbReference type="NCBI Taxonomy" id="1105319"/>
    <lineage>
        <taxon>Eukaryota</taxon>
        <taxon>Fungi</taxon>
        <taxon>Dikarya</taxon>
        <taxon>Ascomycota</taxon>
        <taxon>Pezizomycotina</taxon>
        <taxon>Sordariomycetes</taxon>
        <taxon>Hypocreomycetidae</taxon>
        <taxon>Hypocreales</taxon>
        <taxon>Clavicipitaceae</taxon>
        <taxon>Conoideocrella</taxon>
    </lineage>
</organism>
<gene>
    <name evidence="5" type="ORF">QQS21_012483</name>
</gene>
<evidence type="ECO:0000313" key="5">
    <source>
        <dbReference type="EMBL" id="KAK2589835.1"/>
    </source>
</evidence>
<keyword evidence="3" id="KW-0472">Membrane</keyword>
<feature type="compositionally biased region" description="Low complexity" evidence="2">
    <location>
        <begin position="157"/>
        <end position="167"/>
    </location>
</feature>
<feature type="disulfide bond" evidence="1">
    <location>
        <begin position="584"/>
        <end position="593"/>
    </location>
</feature>
<evidence type="ECO:0000313" key="6">
    <source>
        <dbReference type="Proteomes" id="UP001251528"/>
    </source>
</evidence>
<reference evidence="5" key="1">
    <citation type="submission" date="2023-06" db="EMBL/GenBank/DDBJ databases">
        <title>Conoideocrella luteorostrata (Hypocreales: Clavicipitaceae), a potential biocontrol fungus for elongate hemlock scale in United States Christmas tree production areas.</title>
        <authorList>
            <person name="Barrett H."/>
            <person name="Lovett B."/>
            <person name="Macias A.M."/>
            <person name="Stajich J.E."/>
            <person name="Kasson M.T."/>
        </authorList>
    </citation>
    <scope>NUCLEOTIDE SEQUENCE</scope>
    <source>
        <strain evidence="5">ARSEF 14590</strain>
    </source>
</reference>
<comment type="caution">
    <text evidence="5">The sequence shown here is derived from an EMBL/GenBank/DDBJ whole genome shotgun (WGS) entry which is preliminary data.</text>
</comment>
<feature type="compositionally biased region" description="Polar residues" evidence="2">
    <location>
        <begin position="43"/>
        <end position="52"/>
    </location>
</feature>
<dbReference type="PROSITE" id="PS01186">
    <property type="entry name" value="EGF_2"/>
    <property type="match status" value="1"/>
</dbReference>
<feature type="transmembrane region" description="Helical" evidence="3">
    <location>
        <begin position="518"/>
        <end position="544"/>
    </location>
</feature>
<evidence type="ECO:0000256" key="3">
    <source>
        <dbReference type="SAM" id="Phobius"/>
    </source>
</evidence>
<keyword evidence="3" id="KW-1133">Transmembrane helix</keyword>
<feature type="region of interest" description="Disordered" evidence="2">
    <location>
        <begin position="228"/>
        <end position="353"/>
    </location>
</feature>
<dbReference type="PROSITE" id="PS00022">
    <property type="entry name" value="EGF_1"/>
    <property type="match status" value="1"/>
</dbReference>
<evidence type="ECO:0000256" key="2">
    <source>
        <dbReference type="SAM" id="MobiDB-lite"/>
    </source>
</evidence>
<feature type="compositionally biased region" description="Basic and acidic residues" evidence="2">
    <location>
        <begin position="1"/>
        <end position="12"/>
    </location>
</feature>
<dbReference type="InterPro" id="IPR000742">
    <property type="entry name" value="EGF"/>
</dbReference>
<feature type="compositionally biased region" description="Polar residues" evidence="2">
    <location>
        <begin position="328"/>
        <end position="353"/>
    </location>
</feature>
<keyword evidence="3" id="KW-0812">Transmembrane</keyword>
<feature type="region of interest" description="Disordered" evidence="2">
    <location>
        <begin position="1"/>
        <end position="210"/>
    </location>
</feature>
<feature type="compositionally biased region" description="Polar residues" evidence="2">
    <location>
        <begin position="470"/>
        <end position="487"/>
    </location>
</feature>
<keyword evidence="1" id="KW-1015">Disulfide bond</keyword>
<keyword evidence="1" id="KW-0245">EGF-like domain</keyword>
<dbReference type="PROSITE" id="PS50026">
    <property type="entry name" value="EGF_3"/>
    <property type="match status" value="1"/>
</dbReference>
<dbReference type="AlphaFoldDB" id="A0AAJ0CB36"/>
<accession>A0AAJ0CB36</accession>
<feature type="domain" description="EGF-like" evidence="4">
    <location>
        <begin position="557"/>
        <end position="594"/>
    </location>
</feature>
<feature type="compositionally biased region" description="Low complexity" evidence="2">
    <location>
        <begin position="103"/>
        <end position="113"/>
    </location>
</feature>
<sequence length="884" mass="93847">MSKPYNGKDMDRPYNTPGSVKRAREQVQAMLEREGLGTPIRAPQSTTNSADASSIPKPVQFPTGPEARPVKSRVPPGYVPKSAKVISRPTQVPQWPLANTSAPSPSSKPQQIPQRPPRPSQSRIPSMLDSSRPQQPTPVFTSRPIAPESPQDTTIDSYNVSSPSYSSARQTTSSMGTIPDFPAPAPSTTPASGRKGAILGPPPSSRRGASSFYSNASFVSPIIEESPRLKSHGSYASSAAMPETWPGGSSEAHSPGEAFYEESITEQSRESMYEEYGDESQLVRSASLGKKGKPALITTKSAGHGAAQPKNDPTPLQSISDNEAYLSAGTSSSETIPTSKKLQGPYKSTTNAESLSSDAILKAFAAASASDPKESIPLADAPNQQSRLSAMRRPPRLDIDAVRAAEARGSLTSLPDLIRRATRLASMIDKGKRPASRMDNLDGYLNEKDDRHRSGLSDMLAAFPPPVHTPLNNTGSRSSWLRSSTWPNAEGQDRPTHSRSPSGQVETKPKRRCCGMPIWAFILLVFLLLCLIVAAIVVPLEFFVFKNLGNKDKEETSLSQCQKKLTCLNGGTSVITQDQCSCICTNGFTGSTCGEGGATGCTLTNLVSTDGQSNIKNVTLGRAIPRLLANANQNYSVPLSGTTILARFNSGNLSCIAQNSLVTFDGRATRSGQPTDEVEDVSVTQANLILNAENFPPVSIITFTPTTTTTITVPKGGGQYGQMTTTAATATASLPPEITRTSATSRPFSTSAQEMLPTTLIIDTGSVVPSNPIPGSTPTPVPAAFKVTEEKIDFARVAMLYILQEGTVDKAIAAQAELQRLFSRVTTAKTQQGAGVTQHEASNVDLGNGNSINLVDLSVNVGRGPVGCKSMKRESSTGVSTSYA</sequence>
<comment type="caution">
    <text evidence="1">Lacks conserved residue(s) required for the propagation of feature annotation.</text>
</comment>